<name>A0A5Q4ZUT3_9GAMM</name>
<accession>A0A5Q4ZUT3</accession>
<dbReference type="EMBL" id="LR721751">
    <property type="protein sequence ID" value="VVV06352.1"/>
    <property type="molecule type" value="Genomic_DNA"/>
</dbReference>
<evidence type="ECO:0000313" key="1">
    <source>
        <dbReference type="EMBL" id="VVV06352.1"/>
    </source>
</evidence>
<organism evidence="1">
    <name type="scientific">Aliivibrio wodanis</name>
    <dbReference type="NCBI Taxonomy" id="80852"/>
    <lineage>
        <taxon>Bacteria</taxon>
        <taxon>Pseudomonadati</taxon>
        <taxon>Pseudomonadota</taxon>
        <taxon>Gammaproteobacteria</taxon>
        <taxon>Vibrionales</taxon>
        <taxon>Vibrionaceae</taxon>
        <taxon>Aliivibrio</taxon>
    </lineage>
</organism>
<evidence type="ECO:0008006" key="2">
    <source>
        <dbReference type="Google" id="ProtNLM"/>
    </source>
</evidence>
<dbReference type="SUPFAM" id="SSF109604">
    <property type="entry name" value="HD-domain/PDEase-like"/>
    <property type="match status" value="1"/>
</dbReference>
<dbReference type="Gene3D" id="1.10.3210.10">
    <property type="entry name" value="Hypothetical protein af1432"/>
    <property type="match status" value="1"/>
</dbReference>
<reference evidence="1" key="1">
    <citation type="submission" date="2019-09" db="EMBL/GenBank/DDBJ databases">
        <authorList>
            <person name="Hjerde E."/>
        </authorList>
    </citation>
    <scope>NUCLEOTIDE SEQUENCE</scope>
    <source>
        <strain evidence="1">06/09/160</strain>
    </source>
</reference>
<protein>
    <recommendedName>
        <fullName evidence="2">HD domain-containing protein</fullName>
    </recommendedName>
</protein>
<dbReference type="AlphaFoldDB" id="A0A5Q4ZUT3"/>
<sequence length="169" mass="19430">MLNEHQQETLWLLTKQADLESSFWLFEYLEIGINQYPLDIDGIHGFNHWCSVATNGLACAENTPADKWVILLFSFFHDCCREHDGRDPYHGERAAQFIIDNREEFPQLSDIQINKLVMACEGHNLGEISKDITIGCCWDADRLDLIRIGIQPRARFMSSEVGKSKSLNK</sequence>
<gene>
    <name evidence="1" type="ORF">AW0309160_03842</name>
</gene>
<proteinExistence type="predicted"/>